<dbReference type="Gene3D" id="1.10.260.40">
    <property type="entry name" value="lambda repressor-like DNA-binding domains"/>
    <property type="match status" value="1"/>
</dbReference>
<dbReference type="Proteomes" id="UP000608024">
    <property type="component" value="Unassembled WGS sequence"/>
</dbReference>
<comment type="caution">
    <text evidence="2">The sequence shown here is derived from an EMBL/GenBank/DDBJ whole genome shotgun (WGS) entry which is preliminary data.</text>
</comment>
<feature type="domain" description="HTH cro/C1-type" evidence="1">
    <location>
        <begin position="31"/>
        <end position="84"/>
    </location>
</feature>
<organism evidence="2 3">
    <name type="scientific">Streptomyces longispororuber</name>
    <dbReference type="NCBI Taxonomy" id="68230"/>
    <lineage>
        <taxon>Bacteria</taxon>
        <taxon>Bacillati</taxon>
        <taxon>Actinomycetota</taxon>
        <taxon>Actinomycetes</taxon>
        <taxon>Kitasatosporales</taxon>
        <taxon>Streptomycetaceae</taxon>
        <taxon>Streptomyces</taxon>
    </lineage>
</organism>
<dbReference type="InterPro" id="IPR043917">
    <property type="entry name" value="DUF5753"/>
</dbReference>
<protein>
    <submittedName>
        <fullName evidence="2">Transcriptional regulator</fullName>
    </submittedName>
</protein>
<dbReference type="PROSITE" id="PS50943">
    <property type="entry name" value="HTH_CROC1"/>
    <property type="match status" value="1"/>
</dbReference>
<evidence type="ECO:0000259" key="1">
    <source>
        <dbReference type="PROSITE" id="PS50943"/>
    </source>
</evidence>
<evidence type="ECO:0000313" key="2">
    <source>
        <dbReference type="EMBL" id="GHE85448.1"/>
    </source>
</evidence>
<dbReference type="CDD" id="cd00093">
    <property type="entry name" value="HTH_XRE"/>
    <property type="match status" value="1"/>
</dbReference>
<dbReference type="InterPro" id="IPR001387">
    <property type="entry name" value="Cro/C1-type_HTH"/>
</dbReference>
<dbReference type="InterPro" id="IPR010982">
    <property type="entry name" value="Lambda_DNA-bd_dom_sf"/>
</dbReference>
<evidence type="ECO:0000313" key="3">
    <source>
        <dbReference type="Proteomes" id="UP000608024"/>
    </source>
</evidence>
<proteinExistence type="predicted"/>
<name>A0A919DUF1_9ACTN</name>
<reference evidence="2" key="2">
    <citation type="submission" date="2020-09" db="EMBL/GenBank/DDBJ databases">
        <authorList>
            <person name="Sun Q."/>
            <person name="Ohkuma M."/>
        </authorList>
    </citation>
    <scope>NUCLEOTIDE SEQUENCE</scope>
    <source>
        <strain evidence="2">JCM 4784</strain>
    </source>
</reference>
<sequence length="284" mass="31834">MDGNEGMDEAGWEVADDDESCAIAELIGRQIKFWRQAAGLRAVELGERMGYGEDLIYKVERGARIPRPEFLDKADEILGAGGHLKVMKPDAERARYPKKVRDVAKLEAQAVEVCSYNNSVVDGLLQHADYAEAVFSNRRPPLPHEEVERRLHARMARQKVIEASVGRTMFSFVLCESTLRRTPGGTMALRKQLDHLLQLSHLRNVDLQVLPLSREANTGLDGSFRLTKLKDGTTIGLIEVQLASRVVTSPKEVQLLDMRYGIIRAQALTPEESQNFIEKVGRET</sequence>
<dbReference type="Pfam" id="PF19054">
    <property type="entry name" value="DUF5753"/>
    <property type="match status" value="1"/>
</dbReference>
<dbReference type="SUPFAM" id="SSF47413">
    <property type="entry name" value="lambda repressor-like DNA-binding domains"/>
    <property type="match status" value="1"/>
</dbReference>
<keyword evidence="3" id="KW-1185">Reference proteome</keyword>
<dbReference type="SMART" id="SM00530">
    <property type="entry name" value="HTH_XRE"/>
    <property type="match status" value="1"/>
</dbReference>
<accession>A0A919DUF1</accession>
<dbReference type="EMBL" id="BNBT01000139">
    <property type="protein sequence ID" value="GHE85448.1"/>
    <property type="molecule type" value="Genomic_DNA"/>
</dbReference>
<reference evidence="2" key="1">
    <citation type="journal article" date="2014" name="Int. J. Syst. Evol. Microbiol.">
        <title>Complete genome sequence of Corynebacterium casei LMG S-19264T (=DSM 44701T), isolated from a smear-ripened cheese.</title>
        <authorList>
            <consortium name="US DOE Joint Genome Institute (JGI-PGF)"/>
            <person name="Walter F."/>
            <person name="Albersmeier A."/>
            <person name="Kalinowski J."/>
            <person name="Ruckert C."/>
        </authorList>
    </citation>
    <scope>NUCLEOTIDE SEQUENCE</scope>
    <source>
        <strain evidence="2">JCM 4784</strain>
    </source>
</reference>
<dbReference type="AlphaFoldDB" id="A0A919DUF1"/>
<dbReference type="Pfam" id="PF13560">
    <property type="entry name" value="HTH_31"/>
    <property type="match status" value="1"/>
</dbReference>
<dbReference type="GO" id="GO:0003677">
    <property type="term" value="F:DNA binding"/>
    <property type="evidence" value="ECO:0007669"/>
    <property type="project" value="InterPro"/>
</dbReference>
<gene>
    <name evidence="2" type="ORF">GCM10018785_61600</name>
</gene>